<keyword evidence="1" id="KW-1133">Transmembrane helix</keyword>
<dbReference type="GO" id="GO:0016810">
    <property type="term" value="F:hydrolase activity, acting on carbon-nitrogen (but not peptide) bonds"/>
    <property type="evidence" value="ECO:0007669"/>
    <property type="project" value="InterPro"/>
</dbReference>
<proteinExistence type="predicted"/>
<organism evidence="3 4">
    <name type="scientific">Wansuia hejianensis</name>
    <dbReference type="NCBI Taxonomy" id="2763667"/>
    <lineage>
        <taxon>Bacteria</taxon>
        <taxon>Bacillati</taxon>
        <taxon>Bacillota</taxon>
        <taxon>Clostridia</taxon>
        <taxon>Lachnospirales</taxon>
        <taxon>Lachnospiraceae</taxon>
        <taxon>Wansuia</taxon>
    </lineage>
</organism>
<dbReference type="Pfam" id="PF01522">
    <property type="entry name" value="Polysacc_deac_1"/>
    <property type="match status" value="1"/>
</dbReference>
<accession>A0A926EUZ6</accession>
<keyword evidence="4" id="KW-1185">Reference proteome</keyword>
<keyword evidence="1" id="KW-0472">Membrane</keyword>
<dbReference type="AlphaFoldDB" id="A0A926EUZ6"/>
<dbReference type="Proteomes" id="UP000601522">
    <property type="component" value="Unassembled WGS sequence"/>
</dbReference>
<name>A0A926EUZ6_9FIRM</name>
<evidence type="ECO:0000256" key="1">
    <source>
        <dbReference type="SAM" id="Phobius"/>
    </source>
</evidence>
<dbReference type="CDD" id="cd10959">
    <property type="entry name" value="CE4_NodB_like_3"/>
    <property type="match status" value="1"/>
</dbReference>
<dbReference type="RefSeq" id="WP_249323160.1">
    <property type="nucleotide sequence ID" value="NZ_JACRTK010000001.1"/>
</dbReference>
<dbReference type="InterPro" id="IPR011330">
    <property type="entry name" value="Glyco_hydro/deAcase_b/a-brl"/>
</dbReference>
<dbReference type="EMBL" id="JACRTK010000001">
    <property type="protein sequence ID" value="MBC8590343.1"/>
    <property type="molecule type" value="Genomic_DNA"/>
</dbReference>
<evidence type="ECO:0000313" key="3">
    <source>
        <dbReference type="EMBL" id="MBC8590343.1"/>
    </source>
</evidence>
<feature type="domain" description="NodB homology" evidence="2">
    <location>
        <begin position="38"/>
        <end position="221"/>
    </location>
</feature>
<dbReference type="PANTHER" id="PTHR10587">
    <property type="entry name" value="GLYCOSYL TRANSFERASE-RELATED"/>
    <property type="match status" value="1"/>
</dbReference>
<evidence type="ECO:0000313" key="4">
    <source>
        <dbReference type="Proteomes" id="UP000601522"/>
    </source>
</evidence>
<dbReference type="PROSITE" id="PS51677">
    <property type="entry name" value="NODB"/>
    <property type="match status" value="1"/>
</dbReference>
<dbReference type="InterPro" id="IPR050248">
    <property type="entry name" value="Polysacc_deacetylase_ArnD"/>
</dbReference>
<evidence type="ECO:0000259" key="2">
    <source>
        <dbReference type="PROSITE" id="PS51677"/>
    </source>
</evidence>
<sequence length="228" mass="26696">MFKILIIIILIYFAYCIIPTFYYKWFKTKAVKNLGDTNNIALTFDDGIDKIYTEKLLDVLNKYNIKATFFIVAKTAEENPKTIKRMIKEGHTIGLHSLEHKDALLKGYFYTKKDFKTSIEIMKNHGLNIKYYRPPWGHMNIFTLKYIKNHRLQLILWNIMVGDWKDYSSSERIENKLIKNISKGSIICLHDGRGTNDAPKRTIQALDTVIPQLIEKGFNFVTMEQIYG</sequence>
<comment type="caution">
    <text evidence="3">The sequence shown here is derived from an EMBL/GenBank/DDBJ whole genome shotgun (WGS) entry which is preliminary data.</text>
</comment>
<dbReference type="SUPFAM" id="SSF88713">
    <property type="entry name" value="Glycoside hydrolase/deacetylase"/>
    <property type="match status" value="1"/>
</dbReference>
<keyword evidence="1" id="KW-0812">Transmembrane</keyword>
<protein>
    <submittedName>
        <fullName evidence="3">Polysaccharide deacetylase family protein</fullName>
    </submittedName>
</protein>
<gene>
    <name evidence="3" type="ORF">H8689_04195</name>
</gene>
<reference evidence="3 4" key="1">
    <citation type="submission" date="2020-08" db="EMBL/GenBank/DDBJ databases">
        <title>Genome public.</title>
        <authorList>
            <person name="Liu C."/>
            <person name="Sun Q."/>
        </authorList>
    </citation>
    <scope>NUCLEOTIDE SEQUENCE [LARGE SCALE GENOMIC DNA]</scope>
    <source>
        <strain evidence="3 4">NSJ-26</strain>
    </source>
</reference>
<feature type="transmembrane region" description="Helical" evidence="1">
    <location>
        <begin position="6"/>
        <end position="23"/>
    </location>
</feature>
<dbReference type="InterPro" id="IPR002509">
    <property type="entry name" value="NODB_dom"/>
</dbReference>
<dbReference type="GO" id="GO:0005975">
    <property type="term" value="P:carbohydrate metabolic process"/>
    <property type="evidence" value="ECO:0007669"/>
    <property type="project" value="InterPro"/>
</dbReference>
<dbReference type="Gene3D" id="3.20.20.370">
    <property type="entry name" value="Glycoside hydrolase/deacetylase"/>
    <property type="match status" value="1"/>
</dbReference>